<dbReference type="EMBL" id="MJEQ01003361">
    <property type="protein sequence ID" value="OIT23037.1"/>
    <property type="molecule type" value="Genomic_DNA"/>
</dbReference>
<feature type="region of interest" description="Disordered" evidence="1">
    <location>
        <begin position="70"/>
        <end position="109"/>
    </location>
</feature>
<keyword evidence="3" id="KW-1185">Reference proteome</keyword>
<sequence>MQVDLTKDRPHHVWLGFDDDQDVNGDGQWLEVMYEDLPNYCLHCRHFGHEEYHYSIRKREEEDKKKAVAETFGNNENQNNKRKVHEGRSQHNQEQVIQGQNKNQNQKMVEDPKGVGDDAQGHAINQQSTQKIPTDGIATSGAVGTGADPATQIQTDEVGIMSHVAPLSLAKEVGTVPYVAPSPLIEEVGTMALVAPSPLHEAVDEYMHIQSEDEVNISDEEDDEHSEDLKEDDTCSHLLTAFNGHPDSVTVIDKIGLVDLGFYGPRYTWSNGRGPGSIIWKRLDRGMVNDNWLISFPNTTISHLASTGSDHNLLIMEMNVRQDTSKKYFKFLNCWVENEGFIPMVQEIWNQEVRGNAMWIFHQKLKTVFNALSKWSRHEYGDIFQKAKEYAKKVKQVDMTWAQTNDADDRMNFHEVTTQYKKYRKLEESILKQKTQLQWFKDGDANSRYFHSLMRGRRRKLIIHKIKDIEGEWVQGDEAIGEAACGHLSFAYDIIIFTSGGRASLQKIMEILNNYEHTSGQQINRQKSHFMVSPLHSQLPSEEFSRSQASPRKNLPLPTWGVHYT</sequence>
<reference evidence="2" key="1">
    <citation type="submission" date="2016-11" db="EMBL/GenBank/DDBJ databases">
        <title>The genome of Nicotiana attenuata.</title>
        <authorList>
            <person name="Xu S."/>
            <person name="Brockmoeller T."/>
            <person name="Gaquerel E."/>
            <person name="Navarro A."/>
            <person name="Kuhl H."/>
            <person name="Gase K."/>
            <person name="Ling Z."/>
            <person name="Zhou W."/>
            <person name="Kreitzer C."/>
            <person name="Stanke M."/>
            <person name="Tang H."/>
            <person name="Lyons E."/>
            <person name="Pandey P."/>
            <person name="Pandey S.P."/>
            <person name="Timmermann B."/>
            <person name="Baldwin I.T."/>
        </authorList>
    </citation>
    <scope>NUCLEOTIDE SEQUENCE [LARGE SCALE GENOMIC DNA]</scope>
    <source>
        <strain evidence="2">UT</strain>
    </source>
</reference>
<dbReference type="PANTHER" id="PTHR33710:SF54">
    <property type="entry name" value="NON-LTR RETROELEMENT REVERSE TRANSCRIPTASE"/>
    <property type="match status" value="1"/>
</dbReference>
<organism evidence="2 3">
    <name type="scientific">Nicotiana attenuata</name>
    <name type="common">Coyote tobacco</name>
    <dbReference type="NCBI Taxonomy" id="49451"/>
    <lineage>
        <taxon>Eukaryota</taxon>
        <taxon>Viridiplantae</taxon>
        <taxon>Streptophyta</taxon>
        <taxon>Embryophyta</taxon>
        <taxon>Tracheophyta</taxon>
        <taxon>Spermatophyta</taxon>
        <taxon>Magnoliopsida</taxon>
        <taxon>eudicotyledons</taxon>
        <taxon>Gunneridae</taxon>
        <taxon>Pentapetalae</taxon>
        <taxon>asterids</taxon>
        <taxon>lamiids</taxon>
        <taxon>Solanales</taxon>
        <taxon>Solanaceae</taxon>
        <taxon>Nicotianoideae</taxon>
        <taxon>Nicotianeae</taxon>
        <taxon>Nicotiana</taxon>
    </lineage>
</organism>
<dbReference type="PANTHER" id="PTHR33710">
    <property type="entry name" value="BNAC02G09200D PROTEIN"/>
    <property type="match status" value="1"/>
</dbReference>
<name>A0A1J6JZ59_NICAT</name>
<dbReference type="Proteomes" id="UP000187609">
    <property type="component" value="Unassembled WGS sequence"/>
</dbReference>
<feature type="compositionally biased region" description="Polar residues" evidence="1">
    <location>
        <begin position="92"/>
        <end position="107"/>
    </location>
</feature>
<comment type="caution">
    <text evidence="2">The sequence shown here is derived from an EMBL/GenBank/DDBJ whole genome shotgun (WGS) entry which is preliminary data.</text>
</comment>
<protein>
    <submittedName>
        <fullName evidence="2">Uncharacterized protein</fullName>
    </submittedName>
</protein>
<dbReference type="SUPFAM" id="SSF56219">
    <property type="entry name" value="DNase I-like"/>
    <property type="match status" value="1"/>
</dbReference>
<gene>
    <name evidence="2" type="ORF">A4A49_36473</name>
</gene>
<dbReference type="InterPro" id="IPR036691">
    <property type="entry name" value="Endo/exonu/phosph_ase_sf"/>
</dbReference>
<dbReference type="Gramene" id="OIT23037">
    <property type="protein sequence ID" value="OIT23037"/>
    <property type="gene ID" value="A4A49_36473"/>
</dbReference>
<accession>A0A1J6JZ59</accession>
<evidence type="ECO:0000313" key="3">
    <source>
        <dbReference type="Proteomes" id="UP000187609"/>
    </source>
</evidence>
<dbReference type="AlphaFoldDB" id="A0A1J6JZ59"/>
<evidence type="ECO:0000313" key="2">
    <source>
        <dbReference type="EMBL" id="OIT23037.1"/>
    </source>
</evidence>
<evidence type="ECO:0000256" key="1">
    <source>
        <dbReference type="SAM" id="MobiDB-lite"/>
    </source>
</evidence>
<proteinExistence type="predicted"/>